<name>A0A5B8ST67_9GAMM</name>
<dbReference type="GO" id="GO:0006270">
    <property type="term" value="P:DNA replication initiation"/>
    <property type="evidence" value="ECO:0007669"/>
    <property type="project" value="TreeGrafter"/>
</dbReference>
<organism evidence="3 4">
    <name type="scientific">Pistricoccus aurantiacus</name>
    <dbReference type="NCBI Taxonomy" id="1883414"/>
    <lineage>
        <taxon>Bacteria</taxon>
        <taxon>Pseudomonadati</taxon>
        <taxon>Pseudomonadota</taxon>
        <taxon>Gammaproteobacteria</taxon>
        <taxon>Oceanospirillales</taxon>
        <taxon>Halomonadaceae</taxon>
        <taxon>Pistricoccus</taxon>
    </lineage>
</organism>
<proteinExistence type="predicted"/>
<dbReference type="PANTHER" id="PTHR30050">
    <property type="entry name" value="CHROMOSOMAL REPLICATION INITIATOR PROTEIN DNAA"/>
    <property type="match status" value="1"/>
</dbReference>
<dbReference type="InterPro" id="IPR017788">
    <property type="entry name" value="Hda"/>
</dbReference>
<evidence type="ECO:0000259" key="1">
    <source>
        <dbReference type="Pfam" id="PF00308"/>
    </source>
</evidence>
<gene>
    <name evidence="3" type="primary">hda</name>
    <name evidence="3" type="ORF">FGL86_15250</name>
</gene>
<dbReference type="RefSeq" id="WP_147185511.1">
    <property type="nucleotide sequence ID" value="NZ_CP042382.1"/>
</dbReference>
<accession>A0A5B8ST67</accession>
<dbReference type="OrthoDB" id="9784878at2"/>
<evidence type="ECO:0000259" key="2">
    <source>
        <dbReference type="Pfam" id="PF22688"/>
    </source>
</evidence>
<dbReference type="Proteomes" id="UP000321272">
    <property type="component" value="Chromosome"/>
</dbReference>
<dbReference type="Pfam" id="PF00308">
    <property type="entry name" value="Bac_DnaA"/>
    <property type="match status" value="1"/>
</dbReference>
<dbReference type="InterPro" id="IPR055199">
    <property type="entry name" value="Hda_lid"/>
</dbReference>
<feature type="domain" description="Hda lid" evidence="2">
    <location>
        <begin position="178"/>
        <end position="242"/>
    </location>
</feature>
<dbReference type="EMBL" id="CP042382">
    <property type="protein sequence ID" value="QEA40302.1"/>
    <property type="molecule type" value="Genomic_DNA"/>
</dbReference>
<dbReference type="Gene3D" id="1.10.8.60">
    <property type="match status" value="1"/>
</dbReference>
<evidence type="ECO:0000313" key="4">
    <source>
        <dbReference type="Proteomes" id="UP000321272"/>
    </source>
</evidence>
<dbReference type="SUPFAM" id="SSF52540">
    <property type="entry name" value="P-loop containing nucleoside triphosphate hydrolases"/>
    <property type="match status" value="1"/>
</dbReference>
<dbReference type="InterPro" id="IPR013317">
    <property type="entry name" value="DnaA_dom"/>
</dbReference>
<reference evidence="3 4" key="1">
    <citation type="submission" date="2019-06" db="EMBL/GenBank/DDBJ databases">
        <title>Genome analyses of bacteria isolated from kimchi.</title>
        <authorList>
            <person name="Lee S."/>
            <person name="Ahn S."/>
            <person name="Roh S."/>
        </authorList>
    </citation>
    <scope>NUCLEOTIDE SEQUENCE [LARGE SCALE GENOMIC DNA]</scope>
    <source>
        <strain evidence="3 4">CBA4606</strain>
    </source>
</reference>
<dbReference type="InterPro" id="IPR027417">
    <property type="entry name" value="P-loop_NTPase"/>
</dbReference>
<protein>
    <submittedName>
        <fullName evidence="3">DnaA regulatory inactivator Hda</fullName>
    </submittedName>
</protein>
<dbReference type="PANTHER" id="PTHR30050:SF5">
    <property type="entry name" value="DNAA REGULATORY INACTIVATOR HDA"/>
    <property type="match status" value="1"/>
</dbReference>
<dbReference type="Gene3D" id="3.40.50.300">
    <property type="entry name" value="P-loop containing nucleotide triphosphate hydrolases"/>
    <property type="match status" value="1"/>
</dbReference>
<keyword evidence="4" id="KW-1185">Reference proteome</keyword>
<dbReference type="KEGG" id="paur:FGL86_15250"/>
<dbReference type="GO" id="GO:0032297">
    <property type="term" value="P:negative regulation of DNA-templated DNA replication initiation"/>
    <property type="evidence" value="ECO:0007669"/>
    <property type="project" value="InterPro"/>
</dbReference>
<feature type="domain" description="Chromosomal replication initiator protein DnaA ATPAse" evidence="1">
    <location>
        <begin position="27"/>
        <end position="170"/>
    </location>
</feature>
<sequence>MKASTPRSGAVRPPSGHQLPLRVGLRDTATFANFHPGANASLVEALRNQFDSRGEPFVFLWGGESVGRSHLLQAACHQASARDLRALYLPLEELGHFPPLMLENIERLDLVAIDDLECVLGRSRWEEALFHCFNRLRDADKRLIVSARAAPRQLAVKLPDLASRLGWGVTFHVQSLDDPGRLEALKLRARDRGMSLSEEVARYILHRGPRRLDELFAMLESLDHASLSAQRKLTIPFVKRVLGW</sequence>
<dbReference type="NCBIfam" id="TIGR03420">
    <property type="entry name" value="DnaA_homol_Hda"/>
    <property type="match status" value="1"/>
</dbReference>
<dbReference type="AlphaFoldDB" id="A0A5B8ST67"/>
<dbReference type="Pfam" id="PF22688">
    <property type="entry name" value="Hda_lid"/>
    <property type="match status" value="1"/>
</dbReference>
<evidence type="ECO:0000313" key="3">
    <source>
        <dbReference type="EMBL" id="QEA40302.1"/>
    </source>
</evidence>